<reference evidence="2 3" key="1">
    <citation type="journal article" date="2018" name="Nat. Ecol. Evol.">
        <title>Pezizomycetes genomes reveal the molecular basis of ectomycorrhizal truffle lifestyle.</title>
        <authorList>
            <person name="Murat C."/>
            <person name="Payen T."/>
            <person name="Noel B."/>
            <person name="Kuo A."/>
            <person name="Morin E."/>
            <person name="Chen J."/>
            <person name="Kohler A."/>
            <person name="Krizsan K."/>
            <person name="Balestrini R."/>
            <person name="Da Silva C."/>
            <person name="Montanini B."/>
            <person name="Hainaut M."/>
            <person name="Levati E."/>
            <person name="Barry K.W."/>
            <person name="Belfiori B."/>
            <person name="Cichocki N."/>
            <person name="Clum A."/>
            <person name="Dockter R.B."/>
            <person name="Fauchery L."/>
            <person name="Guy J."/>
            <person name="Iotti M."/>
            <person name="Le Tacon F."/>
            <person name="Lindquist E.A."/>
            <person name="Lipzen A."/>
            <person name="Malagnac F."/>
            <person name="Mello A."/>
            <person name="Molinier V."/>
            <person name="Miyauchi S."/>
            <person name="Poulain J."/>
            <person name="Riccioni C."/>
            <person name="Rubini A."/>
            <person name="Sitrit Y."/>
            <person name="Splivallo R."/>
            <person name="Traeger S."/>
            <person name="Wang M."/>
            <person name="Zifcakova L."/>
            <person name="Wipf D."/>
            <person name="Zambonelli A."/>
            <person name="Paolocci F."/>
            <person name="Nowrousian M."/>
            <person name="Ottonello S."/>
            <person name="Baldrian P."/>
            <person name="Spatafora J.W."/>
            <person name="Henrissat B."/>
            <person name="Nagy L.G."/>
            <person name="Aury J.M."/>
            <person name="Wincker P."/>
            <person name="Grigoriev I.V."/>
            <person name="Bonfante P."/>
            <person name="Martin F.M."/>
        </authorList>
    </citation>
    <scope>NUCLEOTIDE SEQUENCE [LARGE SCALE GENOMIC DNA]</scope>
    <source>
        <strain evidence="2 3">120613-1</strain>
    </source>
</reference>
<keyword evidence="3" id="KW-1185">Reference proteome</keyword>
<proteinExistence type="predicted"/>
<sequence>MSVNILKPPQIYACDLVTMSHSNVTIQTSNFMLGNTHSDSGGGGGRGGAGDTPIMSSGSEADLTNKVCIDMSKMKRRNRPLAAQVVGMALGMMLAVDNRSCRRIP</sequence>
<feature type="region of interest" description="Disordered" evidence="1">
    <location>
        <begin position="35"/>
        <end position="59"/>
    </location>
</feature>
<name>A0A3N4J508_9PEZI</name>
<dbReference type="AlphaFoldDB" id="A0A3N4J508"/>
<evidence type="ECO:0000313" key="3">
    <source>
        <dbReference type="Proteomes" id="UP000276215"/>
    </source>
</evidence>
<dbReference type="Proteomes" id="UP000276215">
    <property type="component" value="Unassembled WGS sequence"/>
</dbReference>
<organism evidence="2 3">
    <name type="scientific">Choiromyces venosus 120613-1</name>
    <dbReference type="NCBI Taxonomy" id="1336337"/>
    <lineage>
        <taxon>Eukaryota</taxon>
        <taxon>Fungi</taxon>
        <taxon>Dikarya</taxon>
        <taxon>Ascomycota</taxon>
        <taxon>Pezizomycotina</taxon>
        <taxon>Pezizomycetes</taxon>
        <taxon>Pezizales</taxon>
        <taxon>Tuberaceae</taxon>
        <taxon>Choiromyces</taxon>
    </lineage>
</organism>
<evidence type="ECO:0000256" key="1">
    <source>
        <dbReference type="SAM" id="MobiDB-lite"/>
    </source>
</evidence>
<gene>
    <name evidence="2" type="ORF">L873DRAFT_1815972</name>
</gene>
<dbReference type="EMBL" id="ML120453">
    <property type="protein sequence ID" value="RPA93399.1"/>
    <property type="molecule type" value="Genomic_DNA"/>
</dbReference>
<evidence type="ECO:0000313" key="2">
    <source>
        <dbReference type="EMBL" id="RPA93399.1"/>
    </source>
</evidence>
<feature type="compositionally biased region" description="Gly residues" evidence="1">
    <location>
        <begin position="40"/>
        <end position="50"/>
    </location>
</feature>
<accession>A0A3N4J508</accession>
<dbReference type="STRING" id="1336337.A0A3N4J508"/>
<protein>
    <submittedName>
        <fullName evidence="2">Uncharacterized protein</fullName>
    </submittedName>
</protein>
<dbReference type="OrthoDB" id="5492545at2759"/>